<protein>
    <recommendedName>
        <fullName evidence="7">TLC domain-containing protein</fullName>
    </recommendedName>
</protein>
<gene>
    <name evidence="8" type="ORF">A1O9_04610</name>
</gene>
<dbReference type="EMBL" id="AMGV01000003">
    <property type="protein sequence ID" value="KEF59762.1"/>
    <property type="molecule type" value="Genomic_DNA"/>
</dbReference>
<comment type="subcellular location">
    <subcellularLocation>
        <location evidence="1">Membrane</location>
        <topology evidence="1">Multi-pass membrane protein</topology>
    </subcellularLocation>
</comment>
<keyword evidence="4 5" id="KW-0472">Membrane</keyword>
<evidence type="ECO:0000256" key="4">
    <source>
        <dbReference type="ARBA" id="ARBA00023136"/>
    </source>
</evidence>
<evidence type="ECO:0000256" key="6">
    <source>
        <dbReference type="SAM" id="Phobius"/>
    </source>
</evidence>
<feature type="transmembrane region" description="Helical" evidence="6">
    <location>
        <begin position="140"/>
        <end position="158"/>
    </location>
</feature>
<feature type="transmembrane region" description="Helical" evidence="6">
    <location>
        <begin position="74"/>
        <end position="93"/>
    </location>
</feature>
<keyword evidence="9" id="KW-1185">Reference proteome</keyword>
<dbReference type="STRING" id="1182545.A0A072PJ77"/>
<dbReference type="PROSITE" id="PS50922">
    <property type="entry name" value="TLC"/>
    <property type="match status" value="1"/>
</dbReference>
<evidence type="ECO:0000313" key="9">
    <source>
        <dbReference type="Proteomes" id="UP000027920"/>
    </source>
</evidence>
<dbReference type="GO" id="GO:0005783">
    <property type="term" value="C:endoplasmic reticulum"/>
    <property type="evidence" value="ECO:0007669"/>
    <property type="project" value="TreeGrafter"/>
</dbReference>
<dbReference type="PANTHER" id="PTHR13439:SF0">
    <property type="entry name" value="TOPOISOMERASE I DAMAGE AFFECTED PROTEIN 4"/>
    <property type="match status" value="1"/>
</dbReference>
<dbReference type="GO" id="GO:0055088">
    <property type="term" value="P:lipid homeostasis"/>
    <property type="evidence" value="ECO:0007669"/>
    <property type="project" value="TreeGrafter"/>
</dbReference>
<dbReference type="Pfam" id="PF03798">
    <property type="entry name" value="TRAM_LAG1_CLN8"/>
    <property type="match status" value="1"/>
</dbReference>
<dbReference type="OrthoDB" id="10266980at2759"/>
<proteinExistence type="predicted"/>
<evidence type="ECO:0000256" key="1">
    <source>
        <dbReference type="ARBA" id="ARBA00004141"/>
    </source>
</evidence>
<evidence type="ECO:0000256" key="2">
    <source>
        <dbReference type="ARBA" id="ARBA00022692"/>
    </source>
</evidence>
<dbReference type="VEuPathDB" id="FungiDB:A1O9_04610"/>
<dbReference type="RefSeq" id="XP_013262352.1">
    <property type="nucleotide sequence ID" value="XM_013406898.1"/>
</dbReference>
<evidence type="ECO:0000256" key="5">
    <source>
        <dbReference type="PROSITE-ProRule" id="PRU00205"/>
    </source>
</evidence>
<feature type="transmembrane region" description="Helical" evidence="6">
    <location>
        <begin position="264"/>
        <end position="283"/>
    </location>
</feature>
<evidence type="ECO:0000259" key="7">
    <source>
        <dbReference type="PROSITE" id="PS50922"/>
    </source>
</evidence>
<dbReference type="HOGENOM" id="CLU_034597_0_1_1"/>
<feature type="transmembrane region" description="Helical" evidence="6">
    <location>
        <begin position="113"/>
        <end position="133"/>
    </location>
</feature>
<keyword evidence="3 6" id="KW-1133">Transmembrane helix</keyword>
<feature type="transmembrane region" description="Helical" evidence="6">
    <location>
        <begin position="197"/>
        <end position="214"/>
    </location>
</feature>
<dbReference type="PANTHER" id="PTHR13439">
    <property type="entry name" value="CT120 PROTEIN"/>
    <property type="match status" value="1"/>
</dbReference>
<dbReference type="InterPro" id="IPR050846">
    <property type="entry name" value="TLCD"/>
</dbReference>
<dbReference type="SMART" id="SM00724">
    <property type="entry name" value="TLC"/>
    <property type="match status" value="1"/>
</dbReference>
<evidence type="ECO:0000313" key="8">
    <source>
        <dbReference type="EMBL" id="KEF59762.1"/>
    </source>
</evidence>
<reference evidence="8 9" key="1">
    <citation type="submission" date="2013-03" db="EMBL/GenBank/DDBJ databases">
        <title>The Genome Sequence of Exophiala aquamarina CBS 119918.</title>
        <authorList>
            <consortium name="The Broad Institute Genomics Platform"/>
            <person name="Cuomo C."/>
            <person name="de Hoog S."/>
            <person name="Gorbushina A."/>
            <person name="Walker B."/>
            <person name="Young S.K."/>
            <person name="Zeng Q."/>
            <person name="Gargeya S."/>
            <person name="Fitzgerald M."/>
            <person name="Haas B."/>
            <person name="Abouelleil A."/>
            <person name="Allen A.W."/>
            <person name="Alvarado L."/>
            <person name="Arachchi H.M."/>
            <person name="Berlin A.M."/>
            <person name="Chapman S.B."/>
            <person name="Gainer-Dewar J."/>
            <person name="Goldberg J."/>
            <person name="Griggs A."/>
            <person name="Gujja S."/>
            <person name="Hansen M."/>
            <person name="Howarth C."/>
            <person name="Imamovic A."/>
            <person name="Ireland A."/>
            <person name="Larimer J."/>
            <person name="McCowan C."/>
            <person name="Murphy C."/>
            <person name="Pearson M."/>
            <person name="Poon T.W."/>
            <person name="Priest M."/>
            <person name="Roberts A."/>
            <person name="Saif S."/>
            <person name="Shea T."/>
            <person name="Sisk P."/>
            <person name="Sykes S."/>
            <person name="Wortman J."/>
            <person name="Nusbaum C."/>
            <person name="Birren B."/>
        </authorList>
    </citation>
    <scope>NUCLEOTIDE SEQUENCE [LARGE SCALE GENOMIC DNA]</scope>
    <source>
        <strain evidence="8 9">CBS 119918</strain>
    </source>
</reference>
<dbReference type="InterPro" id="IPR006634">
    <property type="entry name" value="TLC-dom"/>
</dbReference>
<keyword evidence="2 5" id="KW-0812">Transmembrane</keyword>
<dbReference type="AlphaFoldDB" id="A0A072PJ77"/>
<dbReference type="GO" id="GO:0016020">
    <property type="term" value="C:membrane"/>
    <property type="evidence" value="ECO:0007669"/>
    <property type="project" value="UniProtKB-SubCell"/>
</dbReference>
<feature type="domain" description="TLC" evidence="7">
    <location>
        <begin position="65"/>
        <end position="294"/>
    </location>
</feature>
<feature type="transmembrane region" description="Helical" evidence="6">
    <location>
        <begin position="32"/>
        <end position="54"/>
    </location>
</feature>
<dbReference type="GeneID" id="25279539"/>
<organism evidence="8 9">
    <name type="scientific">Exophiala aquamarina CBS 119918</name>
    <dbReference type="NCBI Taxonomy" id="1182545"/>
    <lineage>
        <taxon>Eukaryota</taxon>
        <taxon>Fungi</taxon>
        <taxon>Dikarya</taxon>
        <taxon>Ascomycota</taxon>
        <taxon>Pezizomycotina</taxon>
        <taxon>Eurotiomycetes</taxon>
        <taxon>Chaetothyriomycetidae</taxon>
        <taxon>Chaetothyriales</taxon>
        <taxon>Herpotrichiellaceae</taxon>
        <taxon>Exophiala</taxon>
    </lineage>
</organism>
<name>A0A072PJ77_9EURO</name>
<comment type="caution">
    <text evidence="8">The sequence shown here is derived from an EMBL/GenBank/DDBJ whole genome shotgun (WGS) entry which is preliminary data.</text>
</comment>
<sequence>MFDASLRGFQEFVTTLCNNNRLTTLPLHAHQVVAAFLVYECIFTLLSPAISTTLFRNSYGRFPRRTRVNWDARVVSTIQATFVSFMALRVILGDGEARSTMSRDDRLWGYSPASGRVQAFAAGYFLWDVFLCVRHLEVQGVPALLHGVAALVITVTGFRPFANFYGINFVLYELSTPFLNIHWFLDKAGQTGTTIQLVNGICLIAAFFGCRLVWGNYQTLNLSLDAFEAWKASTGAECLAQKGPPRTGVPSPALCSTDFPTRLLTVYLIGNTILSALNAYWFGLMVKALRKRFTPSSASGKERGKEKEG</sequence>
<evidence type="ECO:0000256" key="3">
    <source>
        <dbReference type="ARBA" id="ARBA00022989"/>
    </source>
</evidence>
<dbReference type="Proteomes" id="UP000027920">
    <property type="component" value="Unassembled WGS sequence"/>
</dbReference>
<accession>A0A072PJ77</accession>